<keyword evidence="5" id="KW-1185">Reference proteome</keyword>
<feature type="domain" description="tRNA/rRNA methyltransferase SpoU type" evidence="3">
    <location>
        <begin position="27"/>
        <end position="169"/>
    </location>
</feature>
<dbReference type="InterPro" id="IPR004441">
    <property type="entry name" value="rRNA_MeTrfase_TrmH"/>
</dbReference>
<evidence type="ECO:0000256" key="2">
    <source>
        <dbReference type="ARBA" id="ARBA00022679"/>
    </source>
</evidence>
<evidence type="ECO:0000313" key="5">
    <source>
        <dbReference type="Proteomes" id="UP001596106"/>
    </source>
</evidence>
<gene>
    <name evidence="4" type="ORF">ACFPMF_06135</name>
</gene>
<dbReference type="Pfam" id="PF00588">
    <property type="entry name" value="SpoU_methylase"/>
    <property type="match status" value="1"/>
</dbReference>
<protein>
    <submittedName>
        <fullName evidence="4">RNA methyltransferase</fullName>
    </submittedName>
</protein>
<keyword evidence="2" id="KW-0808">Transferase</keyword>
<comment type="caution">
    <text evidence="4">The sequence shown here is derived from an EMBL/GenBank/DDBJ whole genome shotgun (WGS) entry which is preliminary data.</text>
</comment>
<dbReference type="InterPro" id="IPR001537">
    <property type="entry name" value="SpoU_MeTrfase"/>
</dbReference>
<dbReference type="RefSeq" id="WP_379842177.1">
    <property type="nucleotide sequence ID" value="NZ_JBHSMA010000001.1"/>
</dbReference>
<reference evidence="5" key="1">
    <citation type="journal article" date="2019" name="Int. J. Syst. Evol. Microbiol.">
        <title>The Global Catalogue of Microorganisms (GCM) 10K type strain sequencing project: providing services to taxonomists for standard genome sequencing and annotation.</title>
        <authorList>
            <consortium name="The Broad Institute Genomics Platform"/>
            <consortium name="The Broad Institute Genome Sequencing Center for Infectious Disease"/>
            <person name="Wu L."/>
            <person name="Ma J."/>
        </authorList>
    </citation>
    <scope>NUCLEOTIDE SEQUENCE [LARGE SCALE GENOMIC DNA]</scope>
    <source>
        <strain evidence="5">CCUG 55250</strain>
    </source>
</reference>
<evidence type="ECO:0000313" key="4">
    <source>
        <dbReference type="EMBL" id="MFC5408876.1"/>
    </source>
</evidence>
<dbReference type="EMBL" id="JBHSMA010000001">
    <property type="protein sequence ID" value="MFC5408876.1"/>
    <property type="molecule type" value="Genomic_DNA"/>
</dbReference>
<sequence length="180" mass="19967">MPRKISLDELNRLSVEAYKEAEKKPYCLILDNVRSLNNVGSVFRTADAFRAEKIYLCGITGTPPHRDITKTALGATESVDWEYVSDVIELTERLKTAGWLIAAIEQAEGSVELQEFSPLPNKKVAFVFGNEVAGVHNDVVEKADLVLEIPQYGTKHSLNIAVSAGIVCWDYLTKVNKNLT</sequence>
<dbReference type="Gene3D" id="3.40.1280.10">
    <property type="match status" value="1"/>
</dbReference>
<dbReference type="CDD" id="cd18097">
    <property type="entry name" value="SpoU-like"/>
    <property type="match status" value="1"/>
</dbReference>
<dbReference type="GO" id="GO:0032259">
    <property type="term" value="P:methylation"/>
    <property type="evidence" value="ECO:0007669"/>
    <property type="project" value="UniProtKB-KW"/>
</dbReference>
<proteinExistence type="predicted"/>
<evidence type="ECO:0000259" key="3">
    <source>
        <dbReference type="Pfam" id="PF00588"/>
    </source>
</evidence>
<accession>A0ABW0I5S1</accession>
<dbReference type="Proteomes" id="UP001596106">
    <property type="component" value="Unassembled WGS sequence"/>
</dbReference>
<dbReference type="PANTHER" id="PTHR46429:SF1">
    <property type="entry name" value="23S RRNA (GUANOSINE-2'-O-)-METHYLTRANSFERASE RLMB"/>
    <property type="match status" value="1"/>
</dbReference>
<dbReference type="SUPFAM" id="SSF75217">
    <property type="entry name" value="alpha/beta knot"/>
    <property type="match status" value="1"/>
</dbReference>
<name>A0ABW0I5S1_9BACT</name>
<evidence type="ECO:0000256" key="1">
    <source>
        <dbReference type="ARBA" id="ARBA00022603"/>
    </source>
</evidence>
<dbReference type="PANTHER" id="PTHR46429">
    <property type="entry name" value="23S RRNA (GUANOSINE-2'-O-)-METHYLTRANSFERASE RLMB"/>
    <property type="match status" value="1"/>
</dbReference>
<dbReference type="InterPro" id="IPR029026">
    <property type="entry name" value="tRNA_m1G_MTases_N"/>
</dbReference>
<dbReference type="GO" id="GO:0008168">
    <property type="term" value="F:methyltransferase activity"/>
    <property type="evidence" value="ECO:0007669"/>
    <property type="project" value="UniProtKB-KW"/>
</dbReference>
<dbReference type="InterPro" id="IPR029028">
    <property type="entry name" value="Alpha/beta_knot_MTases"/>
</dbReference>
<organism evidence="4 5">
    <name type="scientific">Larkinella bovis</name>
    <dbReference type="NCBI Taxonomy" id="683041"/>
    <lineage>
        <taxon>Bacteria</taxon>
        <taxon>Pseudomonadati</taxon>
        <taxon>Bacteroidota</taxon>
        <taxon>Cytophagia</taxon>
        <taxon>Cytophagales</taxon>
        <taxon>Spirosomataceae</taxon>
        <taxon>Larkinella</taxon>
    </lineage>
</organism>
<keyword evidence="1 4" id="KW-0489">Methyltransferase</keyword>